<dbReference type="STRING" id="180088.A0A1J8QBG6"/>
<comment type="caution">
    <text evidence="1">The sequence shown here is derived from an EMBL/GenBank/DDBJ whole genome shotgun (WGS) entry which is preliminary data.</text>
</comment>
<keyword evidence="2" id="KW-1185">Reference proteome</keyword>
<dbReference type="Proteomes" id="UP000183567">
    <property type="component" value="Unassembled WGS sequence"/>
</dbReference>
<name>A0A1J8QBG6_9AGAM</name>
<reference evidence="1 2" key="1">
    <citation type="submission" date="2016-03" db="EMBL/GenBank/DDBJ databases">
        <title>Comparative genomics of the ectomycorrhizal sister species Rhizopogon vinicolor and Rhizopogon vesiculosus (Basidiomycota: Boletales) reveals a divergence of the mating type B locus.</title>
        <authorList>
            <person name="Mujic A.B."/>
            <person name="Kuo A."/>
            <person name="Tritt A."/>
            <person name="Lipzen A."/>
            <person name="Chen C."/>
            <person name="Johnson J."/>
            <person name="Sharma A."/>
            <person name="Barry K."/>
            <person name="Grigoriev I.V."/>
            <person name="Spatafora J.W."/>
        </authorList>
    </citation>
    <scope>NUCLEOTIDE SEQUENCE [LARGE SCALE GENOMIC DNA]</scope>
    <source>
        <strain evidence="1 2">AM-OR11-056</strain>
    </source>
</reference>
<sequence length="68" mass="7711">MATLDPILTPSRPLVRLTSTIVLPTEMTPSFEIDAKNKSYRHQYANIYFTRLIMLKNAVEEAGKSEVV</sequence>
<dbReference type="EMBL" id="LVVM01005396">
    <property type="protein sequence ID" value="OJA10664.1"/>
    <property type="molecule type" value="Genomic_DNA"/>
</dbReference>
<dbReference type="AlphaFoldDB" id="A0A1J8QBG6"/>
<protein>
    <submittedName>
        <fullName evidence="1">Uncharacterized protein</fullName>
    </submittedName>
</protein>
<evidence type="ECO:0000313" key="1">
    <source>
        <dbReference type="EMBL" id="OJA10664.1"/>
    </source>
</evidence>
<evidence type="ECO:0000313" key="2">
    <source>
        <dbReference type="Proteomes" id="UP000183567"/>
    </source>
</evidence>
<accession>A0A1J8QBG6</accession>
<gene>
    <name evidence="1" type="ORF">AZE42_12797</name>
</gene>
<organism evidence="1 2">
    <name type="scientific">Rhizopogon vesiculosus</name>
    <dbReference type="NCBI Taxonomy" id="180088"/>
    <lineage>
        <taxon>Eukaryota</taxon>
        <taxon>Fungi</taxon>
        <taxon>Dikarya</taxon>
        <taxon>Basidiomycota</taxon>
        <taxon>Agaricomycotina</taxon>
        <taxon>Agaricomycetes</taxon>
        <taxon>Agaricomycetidae</taxon>
        <taxon>Boletales</taxon>
        <taxon>Suillineae</taxon>
        <taxon>Rhizopogonaceae</taxon>
        <taxon>Rhizopogon</taxon>
    </lineage>
</organism>
<proteinExistence type="predicted"/>